<name>A0A5C4U856_9CORY</name>
<evidence type="ECO:0000313" key="5">
    <source>
        <dbReference type="Proteomes" id="UP000312032"/>
    </source>
</evidence>
<organism evidence="4 5">
    <name type="scientific">Corynebacterium tapiri</name>
    <dbReference type="NCBI Taxonomy" id="1448266"/>
    <lineage>
        <taxon>Bacteria</taxon>
        <taxon>Bacillati</taxon>
        <taxon>Actinomycetota</taxon>
        <taxon>Actinomycetes</taxon>
        <taxon>Mycobacteriales</taxon>
        <taxon>Corynebacteriaceae</taxon>
        <taxon>Corynebacterium</taxon>
    </lineage>
</organism>
<dbReference type="Proteomes" id="UP000312032">
    <property type="component" value="Unassembled WGS sequence"/>
</dbReference>
<evidence type="ECO:0000256" key="2">
    <source>
        <dbReference type="ARBA" id="ARBA00023295"/>
    </source>
</evidence>
<keyword evidence="2" id="KW-0326">Glycosidase</keyword>
<dbReference type="GO" id="GO:0016798">
    <property type="term" value="F:hydrolase activity, acting on glycosyl bonds"/>
    <property type="evidence" value="ECO:0007669"/>
    <property type="project" value="UniProtKB-KW"/>
</dbReference>
<dbReference type="SMART" id="SM00642">
    <property type="entry name" value="Aamy"/>
    <property type="match status" value="1"/>
</dbReference>
<keyword evidence="5" id="KW-1185">Reference proteome</keyword>
<dbReference type="Pfam" id="PF00128">
    <property type="entry name" value="Alpha-amylase"/>
    <property type="match status" value="2"/>
</dbReference>
<evidence type="ECO:0000313" key="4">
    <source>
        <dbReference type="EMBL" id="TNM00580.1"/>
    </source>
</evidence>
<feature type="domain" description="Glycosyl hydrolase family 13 catalytic" evidence="3">
    <location>
        <begin position="17"/>
        <end position="332"/>
    </location>
</feature>
<sequence>MRTAEHIWWHVYPLAACGAPIREERTPGDRLRALLPWVSLAAESGYTGILLGPVFQSVAHGYDTLDHFRIDDRLGDDAVFDEFVSACSYQGVAVILDGVFNHVAVEHAWVSQNGPIKRDDQGNPVGWEGDGSLAELDHSDPRVEDAVVEIMCHWLERGIAGWRLDVAYAVPRDFWARVTWRVREKFPEAIFLGEMIHGDYAELASGTGIDAVTQYELWKAIWSSLKDENFFELEHALGRHAEFSSRAIMQTFIGNHDVNRIASVVGEPKAALAAVALFTLPGLPSVYYGDERAALGVRGQGAEADDPVRPALDDLDAAGDLAELYTQLIRLRRAHPWLAEATLQVAEVENQRITFTAHAQGNEVATHLSLVDGCHAHVHINGEHVVDFSR</sequence>
<dbReference type="InterPro" id="IPR006047">
    <property type="entry name" value="GH13_cat_dom"/>
</dbReference>
<dbReference type="Gene3D" id="3.20.20.80">
    <property type="entry name" value="Glycosidases"/>
    <property type="match status" value="1"/>
</dbReference>
<evidence type="ECO:0000256" key="1">
    <source>
        <dbReference type="ARBA" id="ARBA00022801"/>
    </source>
</evidence>
<dbReference type="GO" id="GO:0016853">
    <property type="term" value="F:isomerase activity"/>
    <property type="evidence" value="ECO:0007669"/>
    <property type="project" value="UniProtKB-KW"/>
</dbReference>
<evidence type="ECO:0000259" key="3">
    <source>
        <dbReference type="SMART" id="SM00642"/>
    </source>
</evidence>
<dbReference type="OrthoDB" id="9802433at2"/>
<dbReference type="GO" id="GO:0005975">
    <property type="term" value="P:carbohydrate metabolic process"/>
    <property type="evidence" value="ECO:0007669"/>
    <property type="project" value="InterPro"/>
</dbReference>
<dbReference type="PANTHER" id="PTHR10357">
    <property type="entry name" value="ALPHA-AMYLASE FAMILY MEMBER"/>
    <property type="match status" value="1"/>
</dbReference>
<dbReference type="AlphaFoldDB" id="A0A5C4U856"/>
<reference evidence="4 5" key="1">
    <citation type="submission" date="2019-06" db="EMBL/GenBank/DDBJ databases">
        <authorList>
            <person name="Li J."/>
        </authorList>
    </citation>
    <scope>NUCLEOTIDE SEQUENCE [LARGE SCALE GENOMIC DNA]</scope>
    <source>
        <strain evidence="4 5">LMG 28165</strain>
    </source>
</reference>
<keyword evidence="1" id="KW-0378">Hydrolase</keyword>
<gene>
    <name evidence="4" type="ORF">FHE74_00695</name>
</gene>
<protein>
    <submittedName>
        <fullName evidence="4">Alpha-amylase</fullName>
    </submittedName>
</protein>
<dbReference type="SUPFAM" id="SSF51445">
    <property type="entry name" value="(Trans)glycosidases"/>
    <property type="match status" value="1"/>
</dbReference>
<accession>A0A5C4U856</accession>
<dbReference type="InterPro" id="IPR017853">
    <property type="entry name" value="GH"/>
</dbReference>
<comment type="caution">
    <text evidence="4">The sequence shown here is derived from an EMBL/GenBank/DDBJ whole genome shotgun (WGS) entry which is preliminary data.</text>
</comment>
<proteinExistence type="predicted"/>
<dbReference type="PANTHER" id="PTHR10357:SF210">
    <property type="entry name" value="MALTODEXTRIN GLUCOSIDASE"/>
    <property type="match status" value="1"/>
</dbReference>
<dbReference type="EMBL" id="VDHJ01000001">
    <property type="protein sequence ID" value="TNM00580.1"/>
    <property type="molecule type" value="Genomic_DNA"/>
</dbReference>